<dbReference type="EMBL" id="BPLR01014727">
    <property type="protein sequence ID" value="GIY70825.1"/>
    <property type="molecule type" value="Genomic_DNA"/>
</dbReference>
<keyword evidence="2" id="KW-1185">Reference proteome</keyword>
<dbReference type="Proteomes" id="UP001054945">
    <property type="component" value="Unassembled WGS sequence"/>
</dbReference>
<reference evidence="1 2" key="1">
    <citation type="submission" date="2021-06" db="EMBL/GenBank/DDBJ databases">
        <title>Caerostris extrusa draft genome.</title>
        <authorList>
            <person name="Kono N."/>
            <person name="Arakawa K."/>
        </authorList>
    </citation>
    <scope>NUCLEOTIDE SEQUENCE [LARGE SCALE GENOMIC DNA]</scope>
</reference>
<protein>
    <submittedName>
        <fullName evidence="1">Uncharacterized protein</fullName>
    </submittedName>
</protein>
<comment type="caution">
    <text evidence="1">The sequence shown here is derived from an EMBL/GenBank/DDBJ whole genome shotgun (WGS) entry which is preliminary data.</text>
</comment>
<name>A0AAV4VKJ0_CAEEX</name>
<evidence type="ECO:0000313" key="2">
    <source>
        <dbReference type="Proteomes" id="UP001054945"/>
    </source>
</evidence>
<gene>
    <name evidence="1" type="ORF">CEXT_388151</name>
</gene>
<proteinExistence type="predicted"/>
<sequence>MCANNAITFLNPLVSPPSHLCNSIDPITLLSLSTNESSPCLTWACKVGFPLAEGGGACNLDTYSFCFIVSRHINIPVAFPVTHFLNRLPLLTVLLSVLYHRFSSLARVHCWVVSFTVGCFWLRGIDDDDE</sequence>
<evidence type="ECO:0000313" key="1">
    <source>
        <dbReference type="EMBL" id="GIY70825.1"/>
    </source>
</evidence>
<organism evidence="1 2">
    <name type="scientific">Caerostris extrusa</name>
    <name type="common">Bark spider</name>
    <name type="synonym">Caerostris bankana</name>
    <dbReference type="NCBI Taxonomy" id="172846"/>
    <lineage>
        <taxon>Eukaryota</taxon>
        <taxon>Metazoa</taxon>
        <taxon>Ecdysozoa</taxon>
        <taxon>Arthropoda</taxon>
        <taxon>Chelicerata</taxon>
        <taxon>Arachnida</taxon>
        <taxon>Araneae</taxon>
        <taxon>Araneomorphae</taxon>
        <taxon>Entelegynae</taxon>
        <taxon>Araneoidea</taxon>
        <taxon>Araneidae</taxon>
        <taxon>Caerostris</taxon>
    </lineage>
</organism>
<dbReference type="AlphaFoldDB" id="A0AAV4VKJ0"/>
<accession>A0AAV4VKJ0</accession>